<dbReference type="CDD" id="cd03257">
    <property type="entry name" value="ABC_NikE_OppD_transporters"/>
    <property type="match status" value="1"/>
</dbReference>
<evidence type="ECO:0000256" key="3">
    <source>
        <dbReference type="ARBA" id="ARBA00005417"/>
    </source>
</evidence>
<dbReference type="InterPro" id="IPR003439">
    <property type="entry name" value="ABC_transporter-like_ATP-bd"/>
</dbReference>
<dbReference type="InterPro" id="IPR017871">
    <property type="entry name" value="ABC_transporter-like_CS"/>
</dbReference>
<dbReference type="PROSITE" id="PS50928">
    <property type="entry name" value="ABC_TM1"/>
    <property type="match status" value="1"/>
</dbReference>
<dbReference type="Pfam" id="PF08352">
    <property type="entry name" value="oligo_HPY"/>
    <property type="match status" value="1"/>
</dbReference>
<feature type="transmembrane region" description="Helical" evidence="11">
    <location>
        <begin position="115"/>
        <end position="136"/>
    </location>
</feature>
<dbReference type="PROSITE" id="PS00211">
    <property type="entry name" value="ABC_TRANSPORTER_1"/>
    <property type="match status" value="1"/>
</dbReference>
<dbReference type="InterPro" id="IPR000515">
    <property type="entry name" value="MetI-like"/>
</dbReference>
<organism evidence="15 16">
    <name type="scientific">Dactylosporangium fulvum</name>
    <dbReference type="NCBI Taxonomy" id="53359"/>
    <lineage>
        <taxon>Bacteria</taxon>
        <taxon>Bacillati</taxon>
        <taxon>Actinomycetota</taxon>
        <taxon>Actinomycetes</taxon>
        <taxon>Micromonosporales</taxon>
        <taxon>Micromonosporaceae</taxon>
        <taxon>Dactylosporangium</taxon>
    </lineage>
</organism>
<dbReference type="PROSITE" id="PS50893">
    <property type="entry name" value="ABC_TRANSPORTER_2"/>
    <property type="match status" value="1"/>
</dbReference>
<evidence type="ECO:0000256" key="10">
    <source>
        <dbReference type="ARBA" id="ARBA00023136"/>
    </source>
</evidence>
<evidence type="ECO:0000256" key="1">
    <source>
        <dbReference type="ARBA" id="ARBA00004141"/>
    </source>
</evidence>
<evidence type="ECO:0000256" key="2">
    <source>
        <dbReference type="ARBA" id="ARBA00004202"/>
    </source>
</evidence>
<dbReference type="RefSeq" id="WP_259863694.1">
    <property type="nucleotide sequence ID" value="NZ_BAAAST010000012.1"/>
</dbReference>
<reference evidence="15" key="1">
    <citation type="submission" date="2021-04" db="EMBL/GenBank/DDBJ databases">
        <authorList>
            <person name="Hartkoorn R.C."/>
            <person name="Beaudoing E."/>
            <person name="Hot D."/>
        </authorList>
    </citation>
    <scope>NUCLEOTIDE SEQUENCE</scope>
    <source>
        <strain evidence="15">NRRL B-16292</strain>
    </source>
</reference>
<dbReference type="Gene3D" id="3.40.50.300">
    <property type="entry name" value="P-loop containing nucleotide triphosphate hydrolases"/>
    <property type="match status" value="1"/>
</dbReference>
<dbReference type="Gene3D" id="1.10.3720.10">
    <property type="entry name" value="MetI-like"/>
    <property type="match status" value="1"/>
</dbReference>
<evidence type="ECO:0000256" key="7">
    <source>
        <dbReference type="ARBA" id="ARBA00022741"/>
    </source>
</evidence>
<dbReference type="InterPro" id="IPR035906">
    <property type="entry name" value="MetI-like_sf"/>
</dbReference>
<dbReference type="Pfam" id="PF00005">
    <property type="entry name" value="ABC_tran"/>
    <property type="match status" value="1"/>
</dbReference>
<dbReference type="PANTHER" id="PTHR43297">
    <property type="entry name" value="OLIGOPEPTIDE TRANSPORT ATP-BINDING PROTEIN APPD"/>
    <property type="match status" value="1"/>
</dbReference>
<evidence type="ECO:0000256" key="8">
    <source>
        <dbReference type="ARBA" id="ARBA00022840"/>
    </source>
</evidence>
<evidence type="ECO:0000256" key="6">
    <source>
        <dbReference type="ARBA" id="ARBA00022692"/>
    </source>
</evidence>
<accession>A0ABY5W6Q1</accession>
<evidence type="ECO:0000259" key="13">
    <source>
        <dbReference type="PROSITE" id="PS50893"/>
    </source>
</evidence>
<dbReference type="SUPFAM" id="SSF52540">
    <property type="entry name" value="P-loop containing nucleoside triphosphate hydrolases"/>
    <property type="match status" value="1"/>
</dbReference>
<keyword evidence="5" id="KW-1003">Cell membrane</keyword>
<protein>
    <submittedName>
        <fullName evidence="15">Dipeptide/oligopeptide/nickel ABC transporter permease/ATP-binding protein</fullName>
    </submittedName>
</protein>
<feature type="domain" description="ABC transmembrane type-1" evidence="14">
    <location>
        <begin position="76"/>
        <end position="265"/>
    </location>
</feature>
<name>A0ABY5W6Q1_9ACTN</name>
<keyword evidence="7" id="KW-0547">Nucleotide-binding</keyword>
<evidence type="ECO:0000256" key="4">
    <source>
        <dbReference type="ARBA" id="ARBA00022448"/>
    </source>
</evidence>
<feature type="region of interest" description="Disordered" evidence="12">
    <location>
        <begin position="274"/>
        <end position="304"/>
    </location>
</feature>
<keyword evidence="6 11" id="KW-0812">Transmembrane</keyword>
<comment type="similarity">
    <text evidence="3">Belongs to the ABC transporter superfamily.</text>
</comment>
<feature type="transmembrane region" description="Helical" evidence="11">
    <location>
        <begin position="12"/>
        <end position="32"/>
    </location>
</feature>
<dbReference type="Proteomes" id="UP001059617">
    <property type="component" value="Chromosome"/>
</dbReference>
<evidence type="ECO:0000259" key="14">
    <source>
        <dbReference type="PROSITE" id="PS50928"/>
    </source>
</evidence>
<dbReference type="InterPro" id="IPR013563">
    <property type="entry name" value="Oligopep_ABC_C"/>
</dbReference>
<dbReference type="CDD" id="cd06261">
    <property type="entry name" value="TM_PBP2"/>
    <property type="match status" value="1"/>
</dbReference>
<dbReference type="PANTHER" id="PTHR43297:SF2">
    <property type="entry name" value="DIPEPTIDE TRANSPORT ATP-BINDING PROTEIN DPPD"/>
    <property type="match status" value="1"/>
</dbReference>
<keyword evidence="8" id="KW-0067">ATP-binding</keyword>
<proteinExistence type="inferred from homology"/>
<comment type="subcellular location">
    <subcellularLocation>
        <location evidence="11">Cell membrane</location>
        <topology evidence="11">Multi-pass membrane protein</topology>
    </subcellularLocation>
    <subcellularLocation>
        <location evidence="2">Cell membrane</location>
        <topology evidence="2">Peripheral membrane protein</topology>
    </subcellularLocation>
    <subcellularLocation>
        <location evidence="1">Membrane</location>
        <topology evidence="1">Multi-pass membrane protein</topology>
    </subcellularLocation>
</comment>
<dbReference type="SMART" id="SM00382">
    <property type="entry name" value="AAA"/>
    <property type="match status" value="1"/>
</dbReference>
<feature type="domain" description="ABC transporter" evidence="13">
    <location>
        <begin position="308"/>
        <end position="558"/>
    </location>
</feature>
<keyword evidence="4 11" id="KW-0813">Transport</keyword>
<dbReference type="Pfam" id="PF00528">
    <property type="entry name" value="BPD_transp_1"/>
    <property type="match status" value="1"/>
</dbReference>
<evidence type="ECO:0000256" key="9">
    <source>
        <dbReference type="ARBA" id="ARBA00022989"/>
    </source>
</evidence>
<evidence type="ECO:0000313" key="16">
    <source>
        <dbReference type="Proteomes" id="UP001059617"/>
    </source>
</evidence>
<dbReference type="EMBL" id="CP073720">
    <property type="protein sequence ID" value="UWP85562.1"/>
    <property type="molecule type" value="Genomic_DNA"/>
</dbReference>
<dbReference type="InterPro" id="IPR050388">
    <property type="entry name" value="ABC_Ni/Peptide_Import"/>
</dbReference>
<dbReference type="SUPFAM" id="SSF161098">
    <property type="entry name" value="MetI-like"/>
    <property type="match status" value="1"/>
</dbReference>
<comment type="similarity">
    <text evidence="11">Belongs to the binding-protein-dependent transport system permease family.</text>
</comment>
<reference evidence="15" key="2">
    <citation type="submission" date="2022-09" db="EMBL/GenBank/DDBJ databases">
        <title>Biosynthetic gene clusters of Dactylosporangioum fulvum.</title>
        <authorList>
            <person name="Caradec T."/>
        </authorList>
    </citation>
    <scope>NUCLEOTIDE SEQUENCE</scope>
    <source>
        <strain evidence="15">NRRL B-16292</strain>
    </source>
</reference>
<keyword evidence="16" id="KW-1185">Reference proteome</keyword>
<dbReference type="InterPro" id="IPR027417">
    <property type="entry name" value="P-loop_NTPase"/>
</dbReference>
<keyword evidence="10 11" id="KW-0472">Membrane</keyword>
<evidence type="ECO:0000313" key="15">
    <source>
        <dbReference type="EMBL" id="UWP85562.1"/>
    </source>
</evidence>
<evidence type="ECO:0000256" key="11">
    <source>
        <dbReference type="RuleBase" id="RU363032"/>
    </source>
</evidence>
<evidence type="ECO:0000256" key="5">
    <source>
        <dbReference type="ARBA" id="ARBA00022475"/>
    </source>
</evidence>
<evidence type="ECO:0000256" key="12">
    <source>
        <dbReference type="SAM" id="MobiDB-lite"/>
    </source>
</evidence>
<gene>
    <name evidence="15" type="ORF">Dfulv_15495</name>
</gene>
<sequence>MTRLKRVTQVFRTPGGLVGGIVLLVIAAIAVVGPGPWHSAATAIDPEVARAGVSNDHLLGTDDLGRDVLARILAATRLSLLLALAATGIGAVLGIPFGAASGLFAPRWRRLAGRLIAVMLAFPAILTALIVCAILGPGQGSAVLAVGLAVAPGFARLSQTLGATIAGSEYVAAARVTGVGGWRLFRYYALPNIAEPMIIAVMMVVSDALLATAALGFLGLGVQSPSFDWGGLLGDGLRNIYIAPLAAIAPGVAVVLTGLAFNLVGDALAGGSTPRHRLVRRRRHDPVQRHEDPAPTPTEPSPNARGVLEVDRLLVEFGTADSPHQPVRGVSFSMGAGEMVGIVGESGSGKTLTALAVAQLLPYPGRSRARRLALDGQEIQTVPAGRLRRLLGTRLAVVFQDPLSSLNPALRLERQLTEKILAHHGMSRRVATQLAVERLGDVRINAPSQRIRQLPHQLSGGMRQRVMIAMGIMGTPALLIADEPTTALDVTVQAQIIDVLRELNAVHGTAVLLISHDLSVVTELCDRVMVMYAGRIIEDMPRSVLIAKPAHPYTRALMASIPSLDMSQDRPLAVIPGQSVSAEQVQEGCPFAPRCLLVIDRCRQQEPPLVDHGAGRVACWRADAELPDESSRNPASVQS</sequence>
<feature type="transmembrane region" description="Helical" evidence="11">
    <location>
        <begin position="78"/>
        <end position="103"/>
    </location>
</feature>
<keyword evidence="9 11" id="KW-1133">Transmembrane helix</keyword>
<feature type="transmembrane region" description="Helical" evidence="11">
    <location>
        <begin position="197"/>
        <end position="220"/>
    </location>
</feature>
<feature type="transmembrane region" description="Helical" evidence="11">
    <location>
        <begin position="240"/>
        <end position="265"/>
    </location>
</feature>
<feature type="compositionally biased region" description="Basic residues" evidence="12">
    <location>
        <begin position="274"/>
        <end position="284"/>
    </location>
</feature>
<dbReference type="InterPro" id="IPR003593">
    <property type="entry name" value="AAA+_ATPase"/>
</dbReference>
<dbReference type="NCBIfam" id="TIGR01727">
    <property type="entry name" value="oligo_HPY"/>
    <property type="match status" value="1"/>
</dbReference>